<keyword evidence="2" id="KW-1185">Reference proteome</keyword>
<dbReference type="Proteomes" id="UP001483898">
    <property type="component" value="Chromosome"/>
</dbReference>
<evidence type="ECO:0000313" key="1">
    <source>
        <dbReference type="EMBL" id="WZX02519.1"/>
    </source>
</evidence>
<dbReference type="EMBL" id="CP128414">
    <property type="protein sequence ID" value="WZX02519.1"/>
    <property type="molecule type" value="Genomic_DNA"/>
</dbReference>
<gene>
    <name evidence="1" type="ORF">QN326_05410</name>
</gene>
<protein>
    <submittedName>
        <fullName evidence="1">Uncharacterized protein</fullName>
    </submittedName>
</protein>
<organism evidence="1 2">
    <name type="scientific">Candidatus Phytoplasma asteris</name>
    <dbReference type="NCBI Taxonomy" id="85620"/>
    <lineage>
        <taxon>Bacteria</taxon>
        <taxon>Bacillati</taxon>
        <taxon>Mycoplasmatota</taxon>
        <taxon>Mollicutes</taxon>
        <taxon>Acholeplasmatales</taxon>
        <taxon>Acholeplasmataceae</taxon>
        <taxon>Candidatus Phytoplasma</taxon>
        <taxon>16SrI (Aster yellows group)</taxon>
    </lineage>
</organism>
<sequence length="54" mass="6393">MQKPNLFPQKTINTNLIGICLYNQYINEKTHNYLQLFAPIKPNNPPTTIFFSFY</sequence>
<reference evidence="1" key="1">
    <citation type="submission" date="2023-06" db="EMBL/GenBank/DDBJ databases">
        <title>Complete Genome of Candidatus Phytoplasma asteris M8.</title>
        <authorList>
            <person name="Toth R."/>
            <person name="Ilic A.-M."/>
            <person name="Huettel B."/>
            <person name="Duduk B."/>
            <person name="Kube M."/>
        </authorList>
    </citation>
    <scope>NUCLEOTIDE SEQUENCE [LARGE SCALE GENOMIC DNA]</scope>
    <source>
        <strain evidence="1">M8</strain>
    </source>
</reference>
<evidence type="ECO:0000313" key="2">
    <source>
        <dbReference type="Proteomes" id="UP001483898"/>
    </source>
</evidence>
<proteinExistence type="predicted"/>
<name>A0ABZ3CD90_9MOLU</name>
<accession>A0ABZ3CD90</accession>